<reference evidence="3" key="1">
    <citation type="submission" date="2017-08" db="EMBL/GenBank/DDBJ databases">
        <authorList>
            <person name="Huang Z."/>
        </authorList>
    </citation>
    <scope>NUCLEOTIDE SEQUENCE [LARGE SCALE GENOMIC DNA]</scope>
    <source>
        <strain evidence="3">SA5d-4</strain>
    </source>
</reference>
<dbReference type="Proteomes" id="UP000217083">
    <property type="component" value="Unassembled WGS sequence"/>
</dbReference>
<sequence length="174" mass="20211">MKSEVKLVKPSIEYKDSYLAFYNEWIESGEDIVPWVVERNPTNFEDMLLWLSESEVEDNLPENYVPHSTYWLINEEKKVVAAVNIRHRLNERLRIAGGHIGYGVCPSQRRKGYATRLLNLALQKTKELSIEEVLVCCDKENIASERTIINNGGKFKNEIVEPNGNVVRRFWIKS</sequence>
<evidence type="ECO:0000313" key="2">
    <source>
        <dbReference type="EMBL" id="OZM57554.1"/>
    </source>
</evidence>
<dbReference type="PROSITE" id="PS51186">
    <property type="entry name" value="GNAT"/>
    <property type="match status" value="1"/>
</dbReference>
<accession>A0A263BUZ9</accession>
<comment type="caution">
    <text evidence="2">The sequence shown here is derived from an EMBL/GenBank/DDBJ whole genome shotgun (WGS) entry which is preliminary data.</text>
</comment>
<dbReference type="InterPro" id="IPR000182">
    <property type="entry name" value="GNAT_dom"/>
</dbReference>
<dbReference type="PANTHER" id="PTHR39173">
    <property type="entry name" value="ACETYLTRANSFERASE"/>
    <property type="match status" value="1"/>
</dbReference>
<dbReference type="AlphaFoldDB" id="A0A263BUZ9"/>
<keyword evidence="3" id="KW-1185">Reference proteome</keyword>
<dbReference type="RefSeq" id="WP_094922269.1">
    <property type="nucleotide sequence ID" value="NZ_NPIA01000002.1"/>
</dbReference>
<dbReference type="PANTHER" id="PTHR39173:SF1">
    <property type="entry name" value="ACETYLTRANSFERASE"/>
    <property type="match status" value="1"/>
</dbReference>
<dbReference type="SUPFAM" id="SSF55729">
    <property type="entry name" value="Acyl-CoA N-acyltransferases (Nat)"/>
    <property type="match status" value="1"/>
</dbReference>
<protein>
    <submittedName>
        <fullName evidence="2">GNAT family N-acetyltransferase</fullName>
    </submittedName>
</protein>
<dbReference type="Gene3D" id="3.40.630.30">
    <property type="match status" value="1"/>
</dbReference>
<dbReference type="InterPro" id="IPR016181">
    <property type="entry name" value="Acyl_CoA_acyltransferase"/>
</dbReference>
<gene>
    <name evidence="2" type="ORF">CIB95_04060</name>
</gene>
<proteinExistence type="predicted"/>
<dbReference type="Pfam" id="PF13302">
    <property type="entry name" value="Acetyltransf_3"/>
    <property type="match status" value="1"/>
</dbReference>
<keyword evidence="2" id="KW-0808">Transferase</keyword>
<feature type="domain" description="N-acetyltransferase" evidence="1">
    <location>
        <begin position="34"/>
        <end position="173"/>
    </location>
</feature>
<reference evidence="2 3" key="2">
    <citation type="submission" date="2017-09" db="EMBL/GenBank/DDBJ databases">
        <title>Bacillus patelloidae sp. nov., isolated from the intestinal tract of a marine limpet.</title>
        <authorList>
            <person name="Liu R."/>
            <person name="Dong C."/>
            <person name="Shao Z."/>
        </authorList>
    </citation>
    <scope>NUCLEOTIDE SEQUENCE [LARGE SCALE GENOMIC DNA]</scope>
    <source>
        <strain evidence="2 3">SA5d-4</strain>
    </source>
</reference>
<dbReference type="GO" id="GO:0016747">
    <property type="term" value="F:acyltransferase activity, transferring groups other than amino-acyl groups"/>
    <property type="evidence" value="ECO:0007669"/>
    <property type="project" value="InterPro"/>
</dbReference>
<evidence type="ECO:0000259" key="1">
    <source>
        <dbReference type="PROSITE" id="PS51186"/>
    </source>
</evidence>
<evidence type="ECO:0000313" key="3">
    <source>
        <dbReference type="Proteomes" id="UP000217083"/>
    </source>
</evidence>
<name>A0A263BUZ9_9BACI</name>
<dbReference type="CDD" id="cd04301">
    <property type="entry name" value="NAT_SF"/>
    <property type="match status" value="1"/>
</dbReference>
<dbReference type="EMBL" id="NPIA01000002">
    <property type="protein sequence ID" value="OZM57554.1"/>
    <property type="molecule type" value="Genomic_DNA"/>
</dbReference>
<organism evidence="2 3">
    <name type="scientific">Lottiidibacillus patelloidae</name>
    <dbReference type="NCBI Taxonomy" id="2670334"/>
    <lineage>
        <taxon>Bacteria</taxon>
        <taxon>Bacillati</taxon>
        <taxon>Bacillota</taxon>
        <taxon>Bacilli</taxon>
        <taxon>Bacillales</taxon>
        <taxon>Bacillaceae</taxon>
        <taxon>Lottiidibacillus</taxon>
    </lineage>
</organism>